<dbReference type="InterPro" id="IPR041373">
    <property type="entry name" value="RT_RNaseH"/>
</dbReference>
<feature type="domain" description="Reverse transcriptase RNase H-like" evidence="7">
    <location>
        <begin position="40"/>
        <end position="139"/>
    </location>
</feature>
<dbReference type="PANTHER" id="PTHR37984">
    <property type="entry name" value="PROTEIN CBG26694"/>
    <property type="match status" value="1"/>
</dbReference>
<accession>A0A830BLG3</accession>
<keyword evidence="1" id="KW-0808">Transferase</keyword>
<dbReference type="Gene3D" id="3.30.70.270">
    <property type="match status" value="1"/>
</dbReference>
<dbReference type="InterPro" id="IPR043502">
    <property type="entry name" value="DNA/RNA_pol_sf"/>
</dbReference>
<dbReference type="GO" id="GO:0016787">
    <property type="term" value="F:hydrolase activity"/>
    <property type="evidence" value="ECO:0007669"/>
    <property type="project" value="UniProtKB-KW"/>
</dbReference>
<dbReference type="SUPFAM" id="SSF56672">
    <property type="entry name" value="DNA/RNA polymerases"/>
    <property type="match status" value="1"/>
</dbReference>
<dbReference type="GO" id="GO:0003964">
    <property type="term" value="F:RNA-directed DNA polymerase activity"/>
    <property type="evidence" value="ECO:0007669"/>
    <property type="project" value="UniProtKB-KW"/>
</dbReference>
<protein>
    <submittedName>
        <fullName evidence="8">Retrovirus-related pol polyprotein from transposon gypsy</fullName>
    </submittedName>
</protein>
<keyword evidence="2" id="KW-0548">Nucleotidyltransferase</keyword>
<evidence type="ECO:0000256" key="5">
    <source>
        <dbReference type="ARBA" id="ARBA00022801"/>
    </source>
</evidence>
<organism evidence="8 9">
    <name type="scientific">Phtheirospermum japonicum</name>
    <dbReference type="NCBI Taxonomy" id="374723"/>
    <lineage>
        <taxon>Eukaryota</taxon>
        <taxon>Viridiplantae</taxon>
        <taxon>Streptophyta</taxon>
        <taxon>Embryophyta</taxon>
        <taxon>Tracheophyta</taxon>
        <taxon>Spermatophyta</taxon>
        <taxon>Magnoliopsida</taxon>
        <taxon>eudicotyledons</taxon>
        <taxon>Gunneridae</taxon>
        <taxon>Pentapetalae</taxon>
        <taxon>asterids</taxon>
        <taxon>lamiids</taxon>
        <taxon>Lamiales</taxon>
        <taxon>Orobanchaceae</taxon>
        <taxon>Orobanchaceae incertae sedis</taxon>
        <taxon>Phtheirospermum</taxon>
    </lineage>
</organism>
<dbReference type="InterPro" id="IPR050951">
    <property type="entry name" value="Retrovirus_Pol_polyprotein"/>
</dbReference>
<dbReference type="Proteomes" id="UP000653305">
    <property type="component" value="Unassembled WGS sequence"/>
</dbReference>
<evidence type="ECO:0000313" key="8">
    <source>
        <dbReference type="EMBL" id="GFP87616.1"/>
    </source>
</evidence>
<dbReference type="CDD" id="cd09274">
    <property type="entry name" value="RNase_HI_RT_Ty3"/>
    <property type="match status" value="1"/>
</dbReference>
<sequence>MAPITDCIKGKNFHWNEAAENAFTCIKQKLISAPILILPDFNTPFEIHSDASKVGIGAVLSQDGRPVAYFSEKLTGPRSRYCAYDVEFYAVVRAVRHWRHYLFQREFILFTDHDSLKYLSSQDNVSSRHASWASYLQQFNFVIRHKYGSLNRVADALSRRSALLVEMKVSVPGFDDFATLYATDPYFSKVLSQVQGGDTSKFTISDGEPSKIIFVYTRQTAKINDTISHDKLDGYCVDGADPEVL</sequence>
<keyword evidence="5" id="KW-0378">Hydrolase</keyword>
<evidence type="ECO:0000256" key="2">
    <source>
        <dbReference type="ARBA" id="ARBA00022695"/>
    </source>
</evidence>
<dbReference type="Pfam" id="PF17917">
    <property type="entry name" value="RT_RNaseH"/>
    <property type="match status" value="1"/>
</dbReference>
<comment type="caution">
    <text evidence="8">The sequence shown here is derived from an EMBL/GenBank/DDBJ whole genome shotgun (WGS) entry which is preliminary data.</text>
</comment>
<evidence type="ECO:0000313" key="9">
    <source>
        <dbReference type="Proteomes" id="UP000653305"/>
    </source>
</evidence>
<dbReference type="OrthoDB" id="111931at2759"/>
<evidence type="ECO:0000259" key="7">
    <source>
        <dbReference type="Pfam" id="PF17917"/>
    </source>
</evidence>
<keyword evidence="6" id="KW-0695">RNA-directed DNA polymerase</keyword>
<evidence type="ECO:0000256" key="3">
    <source>
        <dbReference type="ARBA" id="ARBA00022722"/>
    </source>
</evidence>
<reference evidence="8" key="1">
    <citation type="submission" date="2020-07" db="EMBL/GenBank/DDBJ databases">
        <title>Ethylene signaling mediates host invasion by parasitic plants.</title>
        <authorList>
            <person name="Yoshida S."/>
        </authorList>
    </citation>
    <scope>NUCLEOTIDE SEQUENCE</scope>
    <source>
        <strain evidence="8">Okayama</strain>
    </source>
</reference>
<evidence type="ECO:0000256" key="6">
    <source>
        <dbReference type="ARBA" id="ARBA00022918"/>
    </source>
</evidence>
<evidence type="ECO:0000256" key="4">
    <source>
        <dbReference type="ARBA" id="ARBA00022759"/>
    </source>
</evidence>
<evidence type="ECO:0000256" key="1">
    <source>
        <dbReference type="ARBA" id="ARBA00022679"/>
    </source>
</evidence>
<dbReference type="InterPro" id="IPR043128">
    <property type="entry name" value="Rev_trsase/Diguanyl_cyclase"/>
</dbReference>
<proteinExistence type="predicted"/>
<dbReference type="AlphaFoldDB" id="A0A830BLG3"/>
<gene>
    <name evidence="8" type="ORF">PHJA_000905300</name>
</gene>
<keyword evidence="4" id="KW-0255">Endonuclease</keyword>
<dbReference type="EMBL" id="BMAC01000150">
    <property type="protein sequence ID" value="GFP87616.1"/>
    <property type="molecule type" value="Genomic_DNA"/>
</dbReference>
<keyword evidence="9" id="KW-1185">Reference proteome</keyword>
<dbReference type="PANTHER" id="PTHR37984:SF5">
    <property type="entry name" value="PROTEIN NYNRIN-LIKE"/>
    <property type="match status" value="1"/>
</dbReference>
<dbReference type="GO" id="GO:0004519">
    <property type="term" value="F:endonuclease activity"/>
    <property type="evidence" value="ECO:0007669"/>
    <property type="project" value="UniProtKB-KW"/>
</dbReference>
<keyword evidence="3" id="KW-0540">Nuclease</keyword>
<name>A0A830BLG3_9LAMI</name>